<dbReference type="PANTHER" id="PTHR30353">
    <property type="entry name" value="INNER MEMBRANE PROTEIN DEDA-RELATED"/>
    <property type="match status" value="1"/>
</dbReference>
<keyword evidence="4 7" id="KW-0812">Transmembrane</keyword>
<feature type="transmembrane region" description="Helical" evidence="7">
    <location>
        <begin position="12"/>
        <end position="37"/>
    </location>
</feature>
<dbReference type="InterPro" id="IPR032816">
    <property type="entry name" value="VTT_dom"/>
</dbReference>
<feature type="domain" description="VTT" evidence="8">
    <location>
        <begin position="37"/>
        <end position="156"/>
    </location>
</feature>
<protein>
    <recommendedName>
        <fullName evidence="8">VTT domain-containing protein</fullName>
    </recommendedName>
</protein>
<evidence type="ECO:0000259" key="8">
    <source>
        <dbReference type="Pfam" id="PF09335"/>
    </source>
</evidence>
<comment type="subcellular location">
    <subcellularLocation>
        <location evidence="1 7">Cell membrane</location>
        <topology evidence="1 7">Multi-pass membrane protein</topology>
    </subcellularLocation>
</comment>
<evidence type="ECO:0000256" key="5">
    <source>
        <dbReference type="ARBA" id="ARBA00022989"/>
    </source>
</evidence>
<dbReference type="PANTHER" id="PTHR30353:SF0">
    <property type="entry name" value="TRANSMEMBRANE PROTEIN"/>
    <property type="match status" value="1"/>
</dbReference>
<sequence>MALTEFLNPEFLIKTFGLVGIFFIIFAESGLLFGFFLPGDSLLLTAGLFASRGDLNLAVLIVLCVLAAIAGDTVGYWFGRKTGEKLFLREESRLFKKSHLAKARAFYDRHGGKTIVLARFMPFIRTFAPIVAGAAKMNYPKFLMYNLIGGVGWGLGMPLVGFGIGTFLRDRFTPKQVDNYFLLIVLAVIGLSVLPTVVHVLKDQDSRQHLLKAARDFVYALPGLHADR</sequence>
<feature type="transmembrane region" description="Helical" evidence="7">
    <location>
        <begin position="143"/>
        <end position="168"/>
    </location>
</feature>
<dbReference type="Pfam" id="PF09335">
    <property type="entry name" value="VTT_dom"/>
    <property type="match status" value="1"/>
</dbReference>
<comment type="caution">
    <text evidence="9">The sequence shown here is derived from an EMBL/GenBank/DDBJ whole genome shotgun (WGS) entry which is preliminary data.</text>
</comment>
<dbReference type="EMBL" id="MFJK01000017">
    <property type="protein sequence ID" value="OGG17727.1"/>
    <property type="molecule type" value="Genomic_DNA"/>
</dbReference>
<keyword evidence="6 7" id="KW-0472">Membrane</keyword>
<reference evidence="9 10" key="1">
    <citation type="journal article" date="2016" name="Nat. Commun.">
        <title>Thousands of microbial genomes shed light on interconnected biogeochemical processes in an aquifer system.</title>
        <authorList>
            <person name="Anantharaman K."/>
            <person name="Brown C.T."/>
            <person name="Hug L.A."/>
            <person name="Sharon I."/>
            <person name="Castelle C.J."/>
            <person name="Probst A.J."/>
            <person name="Thomas B.C."/>
            <person name="Singh A."/>
            <person name="Wilkins M.J."/>
            <person name="Karaoz U."/>
            <person name="Brodie E.L."/>
            <person name="Williams K.H."/>
            <person name="Hubbard S.S."/>
            <person name="Banfield J.F."/>
        </authorList>
    </citation>
    <scope>NUCLEOTIDE SEQUENCE [LARGE SCALE GENOMIC DNA]</scope>
</reference>
<dbReference type="STRING" id="1798381.A2721_00600"/>
<evidence type="ECO:0000256" key="2">
    <source>
        <dbReference type="ARBA" id="ARBA00010792"/>
    </source>
</evidence>
<name>A0A1F6A0A0_9BACT</name>
<dbReference type="Proteomes" id="UP000177871">
    <property type="component" value="Unassembled WGS sequence"/>
</dbReference>
<evidence type="ECO:0000256" key="7">
    <source>
        <dbReference type="RuleBase" id="RU367016"/>
    </source>
</evidence>
<dbReference type="GO" id="GO:0005886">
    <property type="term" value="C:plasma membrane"/>
    <property type="evidence" value="ECO:0007669"/>
    <property type="project" value="UniProtKB-SubCell"/>
</dbReference>
<dbReference type="InterPro" id="IPR032818">
    <property type="entry name" value="DedA-like"/>
</dbReference>
<accession>A0A1F6A0A0</accession>
<evidence type="ECO:0000256" key="4">
    <source>
        <dbReference type="ARBA" id="ARBA00022692"/>
    </source>
</evidence>
<keyword evidence="5 7" id="KW-1133">Transmembrane helix</keyword>
<feature type="transmembrane region" description="Helical" evidence="7">
    <location>
        <begin position="57"/>
        <end position="79"/>
    </location>
</feature>
<evidence type="ECO:0000256" key="3">
    <source>
        <dbReference type="ARBA" id="ARBA00022475"/>
    </source>
</evidence>
<evidence type="ECO:0000313" key="10">
    <source>
        <dbReference type="Proteomes" id="UP000177871"/>
    </source>
</evidence>
<keyword evidence="3 7" id="KW-1003">Cell membrane</keyword>
<proteinExistence type="inferred from homology"/>
<gene>
    <name evidence="9" type="ORF">A2721_00600</name>
</gene>
<organism evidence="9 10">
    <name type="scientific">Candidatus Gottesmanbacteria bacterium RIFCSPHIGHO2_01_FULL_47_48</name>
    <dbReference type="NCBI Taxonomy" id="1798381"/>
    <lineage>
        <taxon>Bacteria</taxon>
        <taxon>Candidatus Gottesmaniibacteriota</taxon>
    </lineage>
</organism>
<dbReference type="AlphaFoldDB" id="A0A1F6A0A0"/>
<evidence type="ECO:0000313" key="9">
    <source>
        <dbReference type="EMBL" id="OGG17727.1"/>
    </source>
</evidence>
<comment type="similarity">
    <text evidence="2 7">Belongs to the DedA family.</text>
</comment>
<feature type="transmembrane region" description="Helical" evidence="7">
    <location>
        <begin position="180"/>
        <end position="201"/>
    </location>
</feature>
<evidence type="ECO:0000256" key="6">
    <source>
        <dbReference type="ARBA" id="ARBA00023136"/>
    </source>
</evidence>
<evidence type="ECO:0000256" key="1">
    <source>
        <dbReference type="ARBA" id="ARBA00004651"/>
    </source>
</evidence>